<organism evidence="2 3">
    <name type="scientific">Hymenobacter glacialis</name>
    <dbReference type="NCBI Taxonomy" id="1908236"/>
    <lineage>
        <taxon>Bacteria</taxon>
        <taxon>Pseudomonadati</taxon>
        <taxon>Bacteroidota</taxon>
        <taxon>Cytophagia</taxon>
        <taxon>Cytophagales</taxon>
        <taxon>Hymenobacteraceae</taxon>
        <taxon>Hymenobacter</taxon>
    </lineage>
</organism>
<feature type="region of interest" description="Disordered" evidence="1">
    <location>
        <begin position="1"/>
        <end position="61"/>
    </location>
</feature>
<evidence type="ECO:0000256" key="1">
    <source>
        <dbReference type="SAM" id="MobiDB-lite"/>
    </source>
</evidence>
<accession>A0A1G1TAF0</accession>
<evidence type="ECO:0008006" key="4">
    <source>
        <dbReference type="Google" id="ProtNLM"/>
    </source>
</evidence>
<evidence type="ECO:0000313" key="2">
    <source>
        <dbReference type="EMBL" id="OGX87842.1"/>
    </source>
</evidence>
<sequence>MLSHAQAAGSGKNLVGNKALGRSRGELTTKRHVVADAQGHPLRVVPGPGQQANCRRTQRTY</sequence>
<dbReference type="AlphaFoldDB" id="A0A1G1TAF0"/>
<dbReference type="Proteomes" id="UP000177791">
    <property type="component" value="Unassembled WGS sequence"/>
</dbReference>
<protein>
    <recommendedName>
        <fullName evidence="4">Transposase IS4-like domain-containing protein</fullName>
    </recommendedName>
</protein>
<proteinExistence type="predicted"/>
<dbReference type="EMBL" id="MDZC01000028">
    <property type="protein sequence ID" value="OGX87842.1"/>
    <property type="molecule type" value="Genomic_DNA"/>
</dbReference>
<comment type="caution">
    <text evidence="2">The sequence shown here is derived from an EMBL/GenBank/DDBJ whole genome shotgun (WGS) entry which is preliminary data.</text>
</comment>
<name>A0A1G1TAF0_9BACT</name>
<keyword evidence="3" id="KW-1185">Reference proteome</keyword>
<gene>
    <name evidence="2" type="ORF">BEN48_10995</name>
</gene>
<evidence type="ECO:0000313" key="3">
    <source>
        <dbReference type="Proteomes" id="UP000177791"/>
    </source>
</evidence>
<reference evidence="2 3" key="1">
    <citation type="submission" date="2016-08" db="EMBL/GenBank/DDBJ databases">
        <title>Hymenobacter coccineus sp. nov., Hymenobacter lapidarius sp. nov. and Hymenobacter glacialis sp. nov., isolated from Antarctic soil.</title>
        <authorList>
            <person name="Sedlacek I."/>
            <person name="Kralova S."/>
            <person name="Kyrova K."/>
            <person name="Maslanova I."/>
            <person name="Stankova E."/>
            <person name="Vrbovska V."/>
            <person name="Nemec M."/>
            <person name="Bartak M."/>
            <person name="Svec P."/>
            <person name="Busse H.-J."/>
            <person name="Pantucek R."/>
        </authorList>
    </citation>
    <scope>NUCLEOTIDE SEQUENCE [LARGE SCALE GENOMIC DNA]</scope>
    <source>
        <strain evidence="2 3">CCM 8648</strain>
    </source>
</reference>